<name>A0A6N8U6A5_9FIRM</name>
<organism evidence="7 8">
    <name type="scientific">Copranaerobaculum intestinale</name>
    <dbReference type="NCBI Taxonomy" id="2692629"/>
    <lineage>
        <taxon>Bacteria</taxon>
        <taxon>Bacillati</taxon>
        <taxon>Bacillota</taxon>
        <taxon>Erysipelotrichia</taxon>
        <taxon>Erysipelotrichales</taxon>
        <taxon>Erysipelotrichaceae</taxon>
        <taxon>Copranaerobaculum</taxon>
    </lineage>
</organism>
<comment type="subunit">
    <text evidence="2 6">Heterotrimer of A, B and C subunits.</text>
</comment>
<gene>
    <name evidence="6 7" type="primary">gatC</name>
    <name evidence="7" type="ORF">GSF08_03730</name>
</gene>
<reference evidence="7 8" key="2">
    <citation type="submission" date="2020-01" db="EMBL/GenBank/DDBJ databases">
        <title>Clostridiaceae sp. nov. isolated from the gut of human by culturomics.</title>
        <authorList>
            <person name="Chang Y."/>
        </authorList>
    </citation>
    <scope>NUCLEOTIDE SEQUENCE [LARGE SCALE GENOMIC DNA]</scope>
    <source>
        <strain evidence="7 8">DONG20-135</strain>
    </source>
</reference>
<dbReference type="HAMAP" id="MF_00122">
    <property type="entry name" value="GatC"/>
    <property type="match status" value="1"/>
</dbReference>
<comment type="function">
    <text evidence="3 6">Allows the formation of correctly charged Asn-tRNA(Asn) or Gln-tRNA(Gln) through the transamidation of misacylated Asp-tRNA(Asn) or Glu-tRNA(Gln) in organisms which lack either or both of asparaginyl-tRNA or glutaminyl-tRNA synthetases. The reaction takes place in the presence of glutamine and ATP through an activated phospho-Asp-tRNA(Asn) or phospho-Glu-tRNA(Gln).</text>
</comment>
<dbReference type="InterPro" id="IPR036113">
    <property type="entry name" value="Asp/Glu-ADT_sf_sub_c"/>
</dbReference>
<dbReference type="GO" id="GO:0006450">
    <property type="term" value="P:regulation of translational fidelity"/>
    <property type="evidence" value="ECO:0007669"/>
    <property type="project" value="InterPro"/>
</dbReference>
<proteinExistence type="inferred from homology"/>
<evidence type="ECO:0000313" key="8">
    <source>
        <dbReference type="Proteomes" id="UP000434036"/>
    </source>
</evidence>
<dbReference type="PANTHER" id="PTHR15004:SF0">
    <property type="entry name" value="GLUTAMYL-TRNA(GLN) AMIDOTRANSFERASE SUBUNIT C, MITOCHONDRIAL"/>
    <property type="match status" value="1"/>
</dbReference>
<comment type="catalytic activity">
    <reaction evidence="4 6">
        <text>L-aspartyl-tRNA(Asn) + L-glutamine + ATP + H2O = L-asparaginyl-tRNA(Asn) + L-glutamate + ADP + phosphate + 2 H(+)</text>
        <dbReference type="Rhea" id="RHEA:14513"/>
        <dbReference type="Rhea" id="RHEA-COMP:9674"/>
        <dbReference type="Rhea" id="RHEA-COMP:9677"/>
        <dbReference type="ChEBI" id="CHEBI:15377"/>
        <dbReference type="ChEBI" id="CHEBI:15378"/>
        <dbReference type="ChEBI" id="CHEBI:29985"/>
        <dbReference type="ChEBI" id="CHEBI:30616"/>
        <dbReference type="ChEBI" id="CHEBI:43474"/>
        <dbReference type="ChEBI" id="CHEBI:58359"/>
        <dbReference type="ChEBI" id="CHEBI:78515"/>
        <dbReference type="ChEBI" id="CHEBI:78516"/>
        <dbReference type="ChEBI" id="CHEBI:456216"/>
    </reaction>
</comment>
<sequence>METFDRAYFKKLAHQIMFDLSDQEIDELQEEFKVLVSQMELLEKIDTDGVEPMIYPFEAETSYIREDKVTHVLSAEAALRNAADVREGHILVPKVVK</sequence>
<dbReference type="GO" id="GO:0016740">
    <property type="term" value="F:transferase activity"/>
    <property type="evidence" value="ECO:0007669"/>
    <property type="project" value="UniProtKB-KW"/>
</dbReference>
<dbReference type="RefSeq" id="WP_160624472.1">
    <property type="nucleotide sequence ID" value="NZ_WUUQ01000001.1"/>
</dbReference>
<reference evidence="7 8" key="1">
    <citation type="submission" date="2019-12" db="EMBL/GenBank/DDBJ databases">
        <authorList>
            <person name="Yang R."/>
        </authorList>
    </citation>
    <scope>NUCLEOTIDE SEQUENCE [LARGE SCALE GENOMIC DNA]</scope>
    <source>
        <strain evidence="7 8">DONG20-135</strain>
    </source>
</reference>
<evidence type="ECO:0000313" key="7">
    <source>
        <dbReference type="EMBL" id="MXQ73045.1"/>
    </source>
</evidence>
<evidence type="ECO:0000256" key="3">
    <source>
        <dbReference type="ARBA" id="ARBA00024799"/>
    </source>
</evidence>
<evidence type="ECO:0000256" key="5">
    <source>
        <dbReference type="ARBA" id="ARBA00047913"/>
    </source>
</evidence>
<dbReference type="SUPFAM" id="SSF141000">
    <property type="entry name" value="Glu-tRNAGln amidotransferase C subunit"/>
    <property type="match status" value="1"/>
</dbReference>
<dbReference type="GO" id="GO:0050567">
    <property type="term" value="F:glutaminyl-tRNA synthase (glutamine-hydrolyzing) activity"/>
    <property type="evidence" value="ECO:0007669"/>
    <property type="project" value="UniProtKB-UniRule"/>
</dbReference>
<keyword evidence="6" id="KW-0067">ATP-binding</keyword>
<dbReference type="Proteomes" id="UP000434036">
    <property type="component" value="Unassembled WGS sequence"/>
</dbReference>
<dbReference type="AlphaFoldDB" id="A0A6N8U6A5"/>
<keyword evidence="8" id="KW-1185">Reference proteome</keyword>
<accession>A0A6N8U6A5</accession>
<keyword evidence="6" id="KW-0547">Nucleotide-binding</keyword>
<evidence type="ECO:0000256" key="2">
    <source>
        <dbReference type="ARBA" id="ARBA00011123"/>
    </source>
</evidence>
<evidence type="ECO:0000256" key="4">
    <source>
        <dbReference type="ARBA" id="ARBA00047380"/>
    </source>
</evidence>
<dbReference type="GO" id="GO:0005524">
    <property type="term" value="F:ATP binding"/>
    <property type="evidence" value="ECO:0007669"/>
    <property type="project" value="UniProtKB-KW"/>
</dbReference>
<comment type="caution">
    <text evidence="7">The sequence shown here is derived from an EMBL/GenBank/DDBJ whole genome shotgun (WGS) entry which is preliminary data.</text>
</comment>
<evidence type="ECO:0000256" key="6">
    <source>
        <dbReference type="HAMAP-Rule" id="MF_00122"/>
    </source>
</evidence>
<dbReference type="GO" id="GO:0006412">
    <property type="term" value="P:translation"/>
    <property type="evidence" value="ECO:0007669"/>
    <property type="project" value="UniProtKB-UniRule"/>
</dbReference>
<keyword evidence="6" id="KW-0648">Protein biosynthesis</keyword>
<dbReference type="EC" id="6.3.5.-" evidence="6"/>
<keyword evidence="7" id="KW-0808">Transferase</keyword>
<comment type="catalytic activity">
    <reaction evidence="5 6">
        <text>L-glutamyl-tRNA(Gln) + L-glutamine + ATP + H2O = L-glutaminyl-tRNA(Gln) + L-glutamate + ADP + phosphate + H(+)</text>
        <dbReference type="Rhea" id="RHEA:17521"/>
        <dbReference type="Rhea" id="RHEA-COMP:9681"/>
        <dbReference type="Rhea" id="RHEA-COMP:9684"/>
        <dbReference type="ChEBI" id="CHEBI:15377"/>
        <dbReference type="ChEBI" id="CHEBI:15378"/>
        <dbReference type="ChEBI" id="CHEBI:29985"/>
        <dbReference type="ChEBI" id="CHEBI:30616"/>
        <dbReference type="ChEBI" id="CHEBI:43474"/>
        <dbReference type="ChEBI" id="CHEBI:58359"/>
        <dbReference type="ChEBI" id="CHEBI:78520"/>
        <dbReference type="ChEBI" id="CHEBI:78521"/>
        <dbReference type="ChEBI" id="CHEBI:456216"/>
    </reaction>
</comment>
<dbReference type="NCBIfam" id="TIGR00135">
    <property type="entry name" value="gatC"/>
    <property type="match status" value="1"/>
</dbReference>
<evidence type="ECO:0000256" key="1">
    <source>
        <dbReference type="ARBA" id="ARBA00010757"/>
    </source>
</evidence>
<dbReference type="Pfam" id="PF02686">
    <property type="entry name" value="GatC"/>
    <property type="match status" value="1"/>
</dbReference>
<comment type="similarity">
    <text evidence="1 6">Belongs to the GatC family.</text>
</comment>
<dbReference type="InterPro" id="IPR003837">
    <property type="entry name" value="GatC"/>
</dbReference>
<protein>
    <recommendedName>
        <fullName evidence="6">Aspartyl/glutamyl-tRNA(Asn/Gln) amidotransferase subunit C</fullName>
        <shortName evidence="6">Asp/Glu-ADT subunit C</shortName>
        <ecNumber evidence="6">6.3.5.-</ecNumber>
    </recommendedName>
</protein>
<dbReference type="PANTHER" id="PTHR15004">
    <property type="entry name" value="GLUTAMYL-TRNA(GLN) AMIDOTRANSFERASE SUBUNIT C, MITOCHONDRIAL"/>
    <property type="match status" value="1"/>
</dbReference>
<dbReference type="EMBL" id="WUUQ01000001">
    <property type="protein sequence ID" value="MXQ73045.1"/>
    <property type="molecule type" value="Genomic_DNA"/>
</dbReference>
<dbReference type="GO" id="GO:0070681">
    <property type="term" value="P:glutaminyl-tRNAGln biosynthesis via transamidation"/>
    <property type="evidence" value="ECO:0007669"/>
    <property type="project" value="TreeGrafter"/>
</dbReference>
<keyword evidence="6" id="KW-0436">Ligase</keyword>